<organism evidence="3">
    <name type="scientific">Taiwanofungus camphoratus</name>
    <name type="common">Poroid brown-rot fungus</name>
    <name type="synonym">Antrodia camphorata</name>
    <dbReference type="NCBI Taxonomy" id="2696576"/>
    <lineage>
        <taxon>Eukaryota</taxon>
        <taxon>Fungi</taxon>
        <taxon>Dikarya</taxon>
        <taxon>Basidiomycota</taxon>
        <taxon>Agaricomycotina</taxon>
        <taxon>Agaricomycetes</taxon>
        <taxon>Polyporales</taxon>
        <taxon>Taiwanofungaceae</taxon>
        <taxon>Taiwanofungus</taxon>
    </lineage>
</organism>
<feature type="compositionally biased region" description="Polar residues" evidence="1">
    <location>
        <begin position="366"/>
        <end position="382"/>
    </location>
</feature>
<proteinExistence type="predicted"/>
<dbReference type="GeneID" id="40499466"/>
<gene>
    <name evidence="3" type="primary">orf389</name>
</gene>
<name>A0A4D6SU85_TAICA</name>
<evidence type="ECO:0000256" key="1">
    <source>
        <dbReference type="SAM" id="MobiDB-lite"/>
    </source>
</evidence>
<dbReference type="AlphaFoldDB" id="A0A4D6SU85"/>
<sequence>MIRQILITAAARIRILLHPLVAAHPFSIIANFMIMQLITRISPSTILSFLTVFVRNISEMIMSIGVVSTIRIVLGIRHALNIRAVPTVLKDILRGRANPIAIETITRILEPEWLKLLRNHLSFRKILNVILSVLTIFLFLKPVILLFYRTIFVSLFTVLGIVYTPLFSSFKTLRKLAIYILSFLPDSFFPYLPDKIRYFYRKYCSWSSWIPSLSIFKTKSKLAKVKEMGVGFNSTFFEEKSFRDKNKNYIYTILGITFLLFIWDYKYPDTPYVHQIVDSLRSGFNYVSTTIVWIRTITLYPFTSILDSLSPAAHIRNLFTILKNKFNRNVNRANVDIPTQDNPWTDTNKDSDKGSDSGSDIGSDITITENRTGTGASSTQIPNDIDNPW</sequence>
<feature type="transmembrane region" description="Helical" evidence="2">
    <location>
        <begin position="286"/>
        <end position="306"/>
    </location>
</feature>
<dbReference type="RefSeq" id="YP_009652961.1">
    <property type="nucleotide sequence ID" value="NC_042771.1"/>
</dbReference>
<feature type="compositionally biased region" description="Low complexity" evidence="1">
    <location>
        <begin position="356"/>
        <end position="365"/>
    </location>
</feature>
<feature type="transmembrane region" description="Helical" evidence="2">
    <location>
        <begin position="146"/>
        <end position="164"/>
    </location>
</feature>
<keyword evidence="2" id="KW-0812">Transmembrane</keyword>
<feature type="transmembrane region" description="Helical" evidence="2">
    <location>
        <begin position="249"/>
        <end position="266"/>
    </location>
</feature>
<geneLocation type="mitochondrion" evidence="3"/>
<keyword evidence="2" id="KW-1133">Transmembrane helix</keyword>
<evidence type="ECO:0000313" key="3">
    <source>
        <dbReference type="EMBL" id="QCG69999.1"/>
    </source>
</evidence>
<feature type="region of interest" description="Disordered" evidence="1">
    <location>
        <begin position="337"/>
        <end position="389"/>
    </location>
</feature>
<feature type="compositionally biased region" description="Polar residues" evidence="1">
    <location>
        <begin position="337"/>
        <end position="346"/>
    </location>
</feature>
<protein>
    <submittedName>
        <fullName evidence="3">Uncharacterized protein</fullName>
    </submittedName>
</protein>
<keyword evidence="2" id="KW-0472">Membrane</keyword>
<evidence type="ECO:0000256" key="2">
    <source>
        <dbReference type="SAM" id="Phobius"/>
    </source>
</evidence>
<accession>A0A4D6SU85</accession>
<keyword evidence="3" id="KW-0496">Mitochondrion</keyword>
<reference evidence="3" key="1">
    <citation type="journal article" name="Sci. Rep.">
        <title>The complete mitochondrial genome of medicinal fungus Taiwanofungus camphoratus reveals gene rearrangements and intron dynamics of Polyporales.</title>
        <authorList>
            <person name="Wang X."/>
            <person name="Jia L."/>
            <person name="Wang M."/>
            <person name="Yang H."/>
            <person name="Chen M."/>
            <person name="Li X."/>
            <person name="Liu H."/>
            <person name="Li Q."/>
            <person name="Liu N."/>
        </authorList>
    </citation>
    <scope>NUCLEOTIDE SEQUENCE</scope>
</reference>
<feature type="transmembrane region" description="Helical" evidence="2">
    <location>
        <begin position="123"/>
        <end position="140"/>
    </location>
</feature>
<dbReference type="EMBL" id="MH745717">
    <property type="protein sequence ID" value="QCG69999.1"/>
    <property type="molecule type" value="Genomic_DNA"/>
</dbReference>